<keyword evidence="2" id="KW-1185">Reference proteome</keyword>
<proteinExistence type="predicted"/>
<protein>
    <submittedName>
        <fullName evidence="1">Uncharacterized protein</fullName>
    </submittedName>
</protein>
<gene>
    <name evidence="1" type="ORF">vBEcoMRo157lw_00092</name>
</gene>
<reference evidence="1 2" key="1">
    <citation type="submission" date="2018-03" db="EMBL/GenBank/DDBJ databases">
        <title>Genomics characterization of novel bacteriophages specific to non-O157 and O157 Shiga toxin-producing Escherichia coli (STEC) in non-fecal composts.</title>
        <authorList>
            <person name="Liao Y.-T."/>
            <person name="Sun X."/>
            <person name="Quintela I.A."/>
            <person name="Bridges D.F."/>
            <person name="Liu F."/>
            <person name="Zhang Y."/>
            <person name="Salvador A."/>
            <person name="Wu V.C.H."/>
        </authorList>
    </citation>
    <scope>NUCLEOTIDE SEQUENCE [LARGE SCALE GENOMIC DNA]</scope>
</reference>
<evidence type="ECO:0000313" key="1">
    <source>
        <dbReference type="EMBL" id="AWT48063.1"/>
    </source>
</evidence>
<sequence>MTKLAVAARKLRQAVNGSRPVVLTLDDAKALVELLDEHNRRKNLENTLRWRVTPSRAGEREESLLATQTKVGRPPRRGEEDLIQKGELNACLFICLYYT</sequence>
<organism evidence="1 2">
    <name type="scientific">Escherichia phage vB_EcoM-Ro157lw</name>
    <dbReference type="NCBI Taxonomy" id="2144177"/>
    <lineage>
        <taxon>Viruses</taxon>
        <taxon>Duplodnaviria</taxon>
        <taxon>Heunggongvirae</taxon>
        <taxon>Uroviricota</taxon>
        <taxon>Caudoviricetes</taxon>
        <taxon>Lindbergviridae</taxon>
        <taxon>Wifcevirus</taxon>
        <taxon>Wifcevirus Ro157lw</taxon>
    </lineage>
</organism>
<dbReference type="Proteomes" id="UP000294705">
    <property type="component" value="Segment"/>
</dbReference>
<accession>A0A494RHB0</accession>
<evidence type="ECO:0000313" key="2">
    <source>
        <dbReference type="Proteomes" id="UP000294705"/>
    </source>
</evidence>
<dbReference type="EMBL" id="MH051335">
    <property type="protein sequence ID" value="AWT48063.1"/>
    <property type="molecule type" value="Genomic_DNA"/>
</dbReference>
<name>A0A494RHB0_9CAUD</name>